<dbReference type="InterPro" id="IPR002898">
    <property type="entry name" value="MotA_ExbB_proton_chnl"/>
</dbReference>
<keyword evidence="2" id="KW-1003">Cell membrane</keyword>
<evidence type="ECO:0000313" key="10">
    <source>
        <dbReference type="EMBL" id="TYK64984.1"/>
    </source>
</evidence>
<keyword evidence="6" id="KW-0653">Protein transport</keyword>
<feature type="compositionally biased region" description="Basic and acidic residues" evidence="7">
    <location>
        <begin position="163"/>
        <end position="174"/>
    </location>
</feature>
<feature type="compositionally biased region" description="Polar residues" evidence="7">
    <location>
        <begin position="146"/>
        <end position="162"/>
    </location>
</feature>
<evidence type="ECO:0000256" key="7">
    <source>
        <dbReference type="SAM" id="MobiDB-lite"/>
    </source>
</evidence>
<dbReference type="EMBL" id="PJAI02000015">
    <property type="protein sequence ID" value="TYK64984.1"/>
    <property type="molecule type" value="Genomic_DNA"/>
</dbReference>
<comment type="subcellular location">
    <subcellularLocation>
        <location evidence="1">Cell membrane</location>
        <topology evidence="1">Multi-pass membrane protein</topology>
    </subcellularLocation>
    <subcellularLocation>
        <location evidence="6">Membrane</location>
        <topology evidence="6">Multi-pass membrane protein</topology>
    </subcellularLocation>
</comment>
<feature type="transmembrane region" description="Helical" evidence="8">
    <location>
        <begin position="12"/>
        <end position="32"/>
    </location>
</feature>
<dbReference type="InterPro" id="IPR050790">
    <property type="entry name" value="ExbB/TolQ_transport"/>
</dbReference>
<name>A0ABY3MUX4_9GAMM</name>
<proteinExistence type="inferred from homology"/>
<evidence type="ECO:0000256" key="5">
    <source>
        <dbReference type="ARBA" id="ARBA00023136"/>
    </source>
</evidence>
<evidence type="ECO:0000256" key="3">
    <source>
        <dbReference type="ARBA" id="ARBA00022692"/>
    </source>
</evidence>
<keyword evidence="6" id="KW-0813">Transport</keyword>
<evidence type="ECO:0000259" key="9">
    <source>
        <dbReference type="Pfam" id="PF01618"/>
    </source>
</evidence>
<organism evidence="10 11">
    <name type="scientific">Colwellia echini</name>
    <dbReference type="NCBI Taxonomy" id="1982103"/>
    <lineage>
        <taxon>Bacteria</taxon>
        <taxon>Pseudomonadati</taxon>
        <taxon>Pseudomonadota</taxon>
        <taxon>Gammaproteobacteria</taxon>
        <taxon>Alteromonadales</taxon>
        <taxon>Colwelliaceae</taxon>
        <taxon>Colwellia</taxon>
    </lineage>
</organism>
<feature type="region of interest" description="Disordered" evidence="7">
    <location>
        <begin position="146"/>
        <end position="184"/>
    </location>
</feature>
<accession>A0ABY3MUX4</accession>
<evidence type="ECO:0000256" key="6">
    <source>
        <dbReference type="RuleBase" id="RU004057"/>
    </source>
</evidence>
<feature type="domain" description="MotA/TolQ/ExbB proton channel" evidence="9">
    <location>
        <begin position="59"/>
        <end position="135"/>
    </location>
</feature>
<evidence type="ECO:0000256" key="2">
    <source>
        <dbReference type="ARBA" id="ARBA00022475"/>
    </source>
</evidence>
<protein>
    <recommendedName>
        <fullName evidence="9">MotA/TolQ/ExbB proton channel domain-containing protein</fullName>
    </recommendedName>
</protein>
<feature type="transmembrane region" description="Helical" evidence="8">
    <location>
        <begin position="109"/>
        <end position="127"/>
    </location>
</feature>
<evidence type="ECO:0000313" key="11">
    <source>
        <dbReference type="Proteomes" id="UP000815846"/>
    </source>
</evidence>
<comment type="similarity">
    <text evidence="6">Belongs to the exbB/tolQ family.</text>
</comment>
<dbReference type="PANTHER" id="PTHR30625">
    <property type="entry name" value="PROTEIN TOLQ"/>
    <property type="match status" value="1"/>
</dbReference>
<dbReference type="Proteomes" id="UP000815846">
    <property type="component" value="Unassembled WGS sequence"/>
</dbReference>
<keyword evidence="4 8" id="KW-1133">Transmembrane helix</keyword>
<evidence type="ECO:0000256" key="1">
    <source>
        <dbReference type="ARBA" id="ARBA00004651"/>
    </source>
</evidence>
<feature type="transmembrane region" description="Helical" evidence="8">
    <location>
        <begin position="65"/>
        <end position="89"/>
    </location>
</feature>
<dbReference type="Pfam" id="PF01618">
    <property type="entry name" value="MotA_ExbB"/>
    <property type="match status" value="1"/>
</dbReference>
<evidence type="ECO:0000256" key="8">
    <source>
        <dbReference type="SAM" id="Phobius"/>
    </source>
</evidence>
<keyword evidence="5 8" id="KW-0472">Membrane</keyword>
<keyword evidence="11" id="KW-1185">Reference proteome</keyword>
<gene>
    <name evidence="10" type="ORF">CWS31_012720</name>
</gene>
<keyword evidence="3 8" id="KW-0812">Transmembrane</keyword>
<dbReference type="PANTHER" id="PTHR30625:SF11">
    <property type="entry name" value="MOTA_TOLQ_EXBB PROTON CHANNEL DOMAIN-CONTAINING PROTEIN"/>
    <property type="match status" value="1"/>
</dbReference>
<comment type="caution">
    <text evidence="10">The sequence shown here is derived from an EMBL/GenBank/DDBJ whole genome shotgun (WGS) entry which is preliminary data.</text>
</comment>
<dbReference type="RefSeq" id="WP_101342631.1">
    <property type="nucleotide sequence ID" value="NZ_PJAI02000015.1"/>
</dbReference>
<reference evidence="10 11" key="1">
    <citation type="submission" date="2019-08" db="EMBL/GenBank/DDBJ databases">
        <title>Microbe sample from Colwellia echini.</title>
        <authorList>
            <person name="Christiansen L."/>
            <person name="Pathiraja D."/>
            <person name="Schultz-Johansen M."/>
            <person name="Choi I.-G."/>
            <person name="Stougaard P."/>
        </authorList>
    </citation>
    <scope>NUCLEOTIDE SEQUENCE [LARGE SCALE GENOMIC DNA]</scope>
    <source>
        <strain evidence="10 11">A3</strain>
    </source>
</reference>
<evidence type="ECO:0000256" key="4">
    <source>
        <dbReference type="ARBA" id="ARBA00022989"/>
    </source>
</evidence>
<sequence length="184" mass="19973">MIEQIANSTICWVILLLALFTYQQLFLQYLTIASSTVCNKMSTNANNSAIQHNCYSQYQHEFTSILIGALPLLGLLGTIVGLLQCFAGIASQGANSQVMSAGISDALLTTQLGLVCAVPAWLLQAWVRTQIQNKLRLTAENTLTNNQPVNHQTANHLTGNKENVTRDETADKKSAYATTTVEAA</sequence>